<feature type="region of interest" description="Disordered" evidence="1">
    <location>
        <begin position="273"/>
        <end position="293"/>
    </location>
</feature>
<organism evidence="2 3">
    <name type="scientific">Ignelater luminosus</name>
    <name type="common">Cucubano</name>
    <name type="synonym">Pyrophorus luminosus</name>
    <dbReference type="NCBI Taxonomy" id="2038154"/>
    <lineage>
        <taxon>Eukaryota</taxon>
        <taxon>Metazoa</taxon>
        <taxon>Ecdysozoa</taxon>
        <taxon>Arthropoda</taxon>
        <taxon>Hexapoda</taxon>
        <taxon>Insecta</taxon>
        <taxon>Pterygota</taxon>
        <taxon>Neoptera</taxon>
        <taxon>Endopterygota</taxon>
        <taxon>Coleoptera</taxon>
        <taxon>Polyphaga</taxon>
        <taxon>Elateriformia</taxon>
        <taxon>Elateroidea</taxon>
        <taxon>Elateridae</taxon>
        <taxon>Agrypninae</taxon>
        <taxon>Pyrophorini</taxon>
        <taxon>Ignelater</taxon>
    </lineage>
</organism>
<feature type="non-terminal residue" evidence="2">
    <location>
        <position position="1"/>
    </location>
</feature>
<dbReference type="EMBL" id="VTPC01081156">
    <property type="protein sequence ID" value="KAF2887913.1"/>
    <property type="molecule type" value="Genomic_DNA"/>
</dbReference>
<dbReference type="AlphaFoldDB" id="A0A8K0CNY0"/>
<evidence type="ECO:0000256" key="1">
    <source>
        <dbReference type="SAM" id="MobiDB-lite"/>
    </source>
</evidence>
<proteinExistence type="predicted"/>
<sequence>MTTNEGSGSEDVKTPSIISEEIHKAVKAMKNGKAPGPGRRNVITRRQLFNVLQEKGRFYPTNEESQSLLLNYIKDIIGLQNVRDNDRKDLEKAIKSFGNVLHQKWKQCYRSQVRFDSKTKQWLDEGLIMRGKEESASLELGIRGRPKVHFSEASDKTKRRRWNNVVKTMKEALAPLLDLKLTRHQYITLRYAFKQKKLKTVLPSYNNVIKAKRKCYPDEQSIVVTDNSAELNLQPLLDHTVSRIAQMQENVLLSCKNECAELDLKMIYKWGSESSGSHSSYKHKVENEKKKTQ</sequence>
<reference evidence="2" key="1">
    <citation type="submission" date="2019-08" db="EMBL/GenBank/DDBJ databases">
        <title>The genome of the North American firefly Photinus pyralis.</title>
        <authorList>
            <consortium name="Photinus pyralis genome working group"/>
            <person name="Fallon T.R."/>
            <person name="Sander Lower S.E."/>
            <person name="Weng J.-K."/>
        </authorList>
    </citation>
    <scope>NUCLEOTIDE SEQUENCE</scope>
    <source>
        <strain evidence="2">TRF0915ILg1</strain>
        <tissue evidence="2">Whole body</tissue>
    </source>
</reference>
<accession>A0A8K0CNY0</accession>
<name>A0A8K0CNY0_IGNLU</name>
<keyword evidence="3" id="KW-1185">Reference proteome</keyword>
<evidence type="ECO:0000313" key="2">
    <source>
        <dbReference type="EMBL" id="KAF2887913.1"/>
    </source>
</evidence>
<gene>
    <name evidence="2" type="ORF">ILUMI_18260</name>
</gene>
<dbReference type="Proteomes" id="UP000801492">
    <property type="component" value="Unassembled WGS sequence"/>
</dbReference>
<feature type="compositionally biased region" description="Basic and acidic residues" evidence="1">
    <location>
        <begin position="283"/>
        <end position="293"/>
    </location>
</feature>
<evidence type="ECO:0000313" key="3">
    <source>
        <dbReference type="Proteomes" id="UP000801492"/>
    </source>
</evidence>
<comment type="caution">
    <text evidence="2">The sequence shown here is derived from an EMBL/GenBank/DDBJ whole genome shotgun (WGS) entry which is preliminary data.</text>
</comment>
<protein>
    <submittedName>
        <fullName evidence="2">Uncharacterized protein</fullName>
    </submittedName>
</protein>
<dbReference type="OrthoDB" id="6768364at2759"/>